<evidence type="ECO:0000259" key="1">
    <source>
        <dbReference type="Pfam" id="PF17389"/>
    </source>
</evidence>
<dbReference type="InterPro" id="IPR008928">
    <property type="entry name" value="6-hairpin_glycosidase_sf"/>
</dbReference>
<gene>
    <name evidence="3" type="ORF">ST44_10790</name>
</gene>
<protein>
    <submittedName>
        <fullName evidence="3">Alpha-rhamnosidase</fullName>
    </submittedName>
</protein>
<dbReference type="SUPFAM" id="SSF48208">
    <property type="entry name" value="Six-hairpin glycosidases"/>
    <property type="match status" value="1"/>
</dbReference>
<reference evidence="3 4" key="1">
    <citation type="submission" date="2015-01" db="EMBL/GenBank/DDBJ databases">
        <title>Comparative genomics of non-oral Prevotella species.</title>
        <authorList>
            <person name="Accetto T."/>
            <person name="Nograsek B."/>
            <person name="Avgustin G."/>
        </authorList>
    </citation>
    <scope>NUCLEOTIDE SEQUENCE [LARGE SCALE GENOMIC DNA]</scope>
    <source>
        <strain evidence="3 4">P5-119</strain>
    </source>
</reference>
<dbReference type="PANTHER" id="PTHR34987">
    <property type="entry name" value="C, PUTATIVE (AFU_ORTHOLOGUE AFUA_3G02880)-RELATED"/>
    <property type="match status" value="1"/>
</dbReference>
<dbReference type="InterPro" id="IPR048932">
    <property type="entry name" value="Rhamnosid-like_N_bacteroidetes"/>
</dbReference>
<evidence type="ECO:0000313" key="3">
    <source>
        <dbReference type="EMBL" id="KIP60489.1"/>
    </source>
</evidence>
<dbReference type="Gene3D" id="2.60.120.260">
    <property type="entry name" value="Galactose-binding domain-like"/>
    <property type="match status" value="2"/>
</dbReference>
<dbReference type="InterPro" id="IPR035396">
    <property type="entry name" value="Bac_rhamnosid6H"/>
</dbReference>
<accession>A0A0D0ITM0</accession>
<feature type="domain" description="Alpha-rhamnosidase-like N-terminal" evidence="2">
    <location>
        <begin position="46"/>
        <end position="252"/>
    </location>
</feature>
<evidence type="ECO:0000259" key="2">
    <source>
        <dbReference type="Pfam" id="PF21209"/>
    </source>
</evidence>
<comment type="caution">
    <text evidence="3">The sequence shown here is derived from an EMBL/GenBank/DDBJ whole genome shotgun (WGS) entry which is preliminary data.</text>
</comment>
<dbReference type="STRING" id="1602171.ST44_10790"/>
<evidence type="ECO:0000313" key="4">
    <source>
        <dbReference type="Proteomes" id="UP000032046"/>
    </source>
</evidence>
<sequence length="704" mass="81122">MDNKATWIWYPGDFEVWLGNKFNNRRTERGAMFPPFWKQDSHYVTVEFSTAVSLDKAETITIAAEGDFNFMLDGKLQFGMPGRFTVPAGDHRLNFKVHNQSVPPALYVKGRTIKSGNTWLATYEDKIWIDENGVAHGSGIYVPAASWTFDNIDTPPSSYSLERTEMQPVGEEQTGKNKWLFDFGIETFGYVRLKGVTGMGILNIYYGESREEALDMDRCETLDRLDLRANRFAEEEVEIVLDDSKAFRYVMVEAKGMITFSDVAMDYEYSAFSHKKSGSFRCDDRRLNKIWQVAAYTMDLTTREFFVDGIKRDRWTWSGDAIQSYLMNYYLRFDTDCVRRTIRQLRGKDPVTAHVNTIMDYTFYWFKSVLDFYQYTGDIRFVREIYPRMQTLMQYVIGRLNPEGMAEGKEDDWIFVDWVDFPMHKRGTLCFEQILLCKAFQTMHTCAEVLRDNPLQNPPQGSITTAEYAKDADRYGKLAADLKAKLKPTFWDDSRSAFMHAIEDGRMNRDITAFPNMFAIIYDMVDDDDKRRIMDSVMLNSDIEPITTPYMRFYELEAMCRMGYQERVLPEILGYWGGMIGEGATSFWEKYNPADEGAEHLAMYGRPYGKSLCHAWGASPIYLIGRYFLGVSPTKPGYAEYEVRPVLGGLKRMQGSVPTPFGEVRVKMDATSVSVKSDGGKGVLVLGDRKYDIPVGKELRIDRF</sequence>
<name>A0A0D0ITM0_9BACT</name>
<keyword evidence="4" id="KW-1185">Reference proteome</keyword>
<organism evidence="3 4">
    <name type="scientific">Prevotella pectinovora</name>
    <dbReference type="NCBI Taxonomy" id="1602169"/>
    <lineage>
        <taxon>Bacteria</taxon>
        <taxon>Pseudomonadati</taxon>
        <taxon>Bacteroidota</taxon>
        <taxon>Bacteroidia</taxon>
        <taxon>Bacteroidales</taxon>
        <taxon>Prevotellaceae</taxon>
        <taxon>Prevotella</taxon>
    </lineage>
</organism>
<dbReference type="RefSeq" id="WP_022317519.1">
    <property type="nucleotide sequence ID" value="NZ_JXQK01000080.1"/>
</dbReference>
<dbReference type="Gene3D" id="1.50.10.10">
    <property type="match status" value="1"/>
</dbReference>
<dbReference type="EMBL" id="JXQK01000080">
    <property type="protein sequence ID" value="KIP60489.1"/>
    <property type="molecule type" value="Genomic_DNA"/>
</dbReference>
<dbReference type="Pfam" id="PF17389">
    <property type="entry name" value="Bac_rhamnosid6H"/>
    <property type="match status" value="1"/>
</dbReference>
<feature type="domain" description="Alpha-L-rhamnosidase six-hairpin glycosidase" evidence="1">
    <location>
        <begin position="276"/>
        <end position="626"/>
    </location>
</feature>
<dbReference type="Proteomes" id="UP000032046">
    <property type="component" value="Unassembled WGS sequence"/>
</dbReference>
<dbReference type="PANTHER" id="PTHR34987:SF6">
    <property type="entry name" value="ALPHA-L-RHAMNOSIDASE SIX-HAIRPIN GLYCOSIDASE DOMAIN-CONTAINING PROTEIN"/>
    <property type="match status" value="1"/>
</dbReference>
<dbReference type="Gene3D" id="2.60.420.10">
    <property type="entry name" value="Maltose phosphorylase, domain 3"/>
    <property type="match status" value="1"/>
</dbReference>
<dbReference type="InterPro" id="IPR012341">
    <property type="entry name" value="6hp_glycosidase-like_sf"/>
</dbReference>
<dbReference type="AlphaFoldDB" id="A0A0D0ITM0"/>
<dbReference type="Pfam" id="PF21209">
    <property type="entry name" value="Bac_rhamnosid-like_N"/>
    <property type="match status" value="1"/>
</dbReference>
<proteinExistence type="predicted"/>
<dbReference type="GO" id="GO:0005975">
    <property type="term" value="P:carbohydrate metabolic process"/>
    <property type="evidence" value="ECO:0007669"/>
    <property type="project" value="InterPro"/>
</dbReference>